<evidence type="ECO:0000313" key="3">
    <source>
        <dbReference type="EMBL" id="GAA4108187.1"/>
    </source>
</evidence>
<sequence>MQKSIRSLARLSVGLLALTGASLVGVPAAQAAGGFTQCPSIGASPSCGILLTFNADGSVSIIGDPAVGPYDGIEDTLVGVQNNSGVTLSKVSLSSDSEPIFGFDGDGICEYTPNSGCAATGYEGPNTAFVVQDDYHGDVLFPAGLPTGGSTYFALEERLSAADIVIPIATASGTALQVASYKAGSTGTVSGTGSQSKTASAAGTPASAPQGLAARGVTSTATIAGGSAQTDSSVGTVSIPGVLSLTGVGSTASASCGGSTGSSSFGSGTVAGRKLTGPVVPNRRIPIGPIVVVLNEQIVTADGISVSAVHVTGPGLNIVVAQSAASVDC</sequence>
<dbReference type="Proteomes" id="UP001501495">
    <property type="component" value="Unassembled WGS sequence"/>
</dbReference>
<gene>
    <name evidence="3" type="ORF">GCM10022215_01690</name>
</gene>
<keyword evidence="4" id="KW-1185">Reference proteome</keyword>
<feature type="signal peptide" evidence="2">
    <location>
        <begin position="1"/>
        <end position="31"/>
    </location>
</feature>
<feature type="chain" id="PRO_5046649412" description="Secreted protein" evidence="2">
    <location>
        <begin position="32"/>
        <end position="329"/>
    </location>
</feature>
<dbReference type="EMBL" id="BAAAZH010000001">
    <property type="protein sequence ID" value="GAA4108187.1"/>
    <property type="molecule type" value="Genomic_DNA"/>
</dbReference>
<name>A0ABP7X9D3_9ACTN</name>
<keyword evidence="2" id="KW-0732">Signal</keyword>
<accession>A0ABP7X9D3</accession>
<proteinExistence type="predicted"/>
<organism evidence="3 4">
    <name type="scientific">Nocardioides fonticola</name>
    <dbReference type="NCBI Taxonomy" id="450363"/>
    <lineage>
        <taxon>Bacteria</taxon>
        <taxon>Bacillati</taxon>
        <taxon>Actinomycetota</taxon>
        <taxon>Actinomycetes</taxon>
        <taxon>Propionibacteriales</taxon>
        <taxon>Nocardioidaceae</taxon>
        <taxon>Nocardioides</taxon>
    </lineage>
</organism>
<evidence type="ECO:0000256" key="1">
    <source>
        <dbReference type="SAM" id="MobiDB-lite"/>
    </source>
</evidence>
<dbReference type="RefSeq" id="WP_344731284.1">
    <property type="nucleotide sequence ID" value="NZ_BAAAZH010000001.1"/>
</dbReference>
<evidence type="ECO:0000313" key="4">
    <source>
        <dbReference type="Proteomes" id="UP001501495"/>
    </source>
</evidence>
<dbReference type="NCBIfam" id="NF040603">
    <property type="entry name" value="choice_anch_P"/>
    <property type="match status" value="1"/>
</dbReference>
<comment type="caution">
    <text evidence="3">The sequence shown here is derived from an EMBL/GenBank/DDBJ whole genome shotgun (WGS) entry which is preliminary data.</text>
</comment>
<feature type="region of interest" description="Disordered" evidence="1">
    <location>
        <begin position="186"/>
        <end position="211"/>
    </location>
</feature>
<reference evidence="4" key="1">
    <citation type="journal article" date="2019" name="Int. J. Syst. Evol. Microbiol.">
        <title>The Global Catalogue of Microorganisms (GCM) 10K type strain sequencing project: providing services to taxonomists for standard genome sequencing and annotation.</title>
        <authorList>
            <consortium name="The Broad Institute Genomics Platform"/>
            <consortium name="The Broad Institute Genome Sequencing Center for Infectious Disease"/>
            <person name="Wu L."/>
            <person name="Ma J."/>
        </authorList>
    </citation>
    <scope>NUCLEOTIDE SEQUENCE [LARGE SCALE GENOMIC DNA]</scope>
    <source>
        <strain evidence="4">JCM 16703</strain>
    </source>
</reference>
<evidence type="ECO:0000256" key="2">
    <source>
        <dbReference type="SAM" id="SignalP"/>
    </source>
</evidence>
<protein>
    <recommendedName>
        <fullName evidence="5">Secreted protein</fullName>
    </recommendedName>
</protein>
<evidence type="ECO:0008006" key="5">
    <source>
        <dbReference type="Google" id="ProtNLM"/>
    </source>
</evidence>